<dbReference type="GO" id="GO:0016020">
    <property type="term" value="C:membrane"/>
    <property type="evidence" value="ECO:0007669"/>
    <property type="project" value="TreeGrafter"/>
</dbReference>
<dbReference type="Proteomes" id="UP000007879">
    <property type="component" value="Unassembled WGS sequence"/>
</dbReference>
<dbReference type="PANTHER" id="PTHR11258:SF11">
    <property type="entry name" value="C2H2-TYPE DOMAIN-CONTAINING PROTEIN"/>
    <property type="match status" value="1"/>
</dbReference>
<dbReference type="SUPFAM" id="SSF81301">
    <property type="entry name" value="Nucleotidyltransferase"/>
    <property type="match status" value="1"/>
</dbReference>
<dbReference type="EnsemblMetazoa" id="XM_019993108.1">
    <property type="protein sequence ID" value="XP_019848667.1"/>
    <property type="gene ID" value="LOC105316703"/>
</dbReference>
<dbReference type="PROSITE" id="PS50152">
    <property type="entry name" value="25A_SYNTH_3"/>
    <property type="match status" value="1"/>
</dbReference>
<dbReference type="GO" id="GO:0005829">
    <property type="term" value="C:cytosol"/>
    <property type="evidence" value="ECO:0007669"/>
    <property type="project" value="TreeGrafter"/>
</dbReference>
<dbReference type="KEGG" id="aqu:105316703"/>
<dbReference type="EnsemblMetazoa" id="Aqu2.1.39952_001">
    <property type="protein sequence ID" value="Aqu2.1.39952_001"/>
    <property type="gene ID" value="Aqu2.1.39952"/>
</dbReference>
<reference evidence="5" key="1">
    <citation type="journal article" date="2010" name="Nature">
        <title>The Amphimedon queenslandica genome and the evolution of animal complexity.</title>
        <authorList>
            <person name="Srivastava M."/>
            <person name="Simakov O."/>
            <person name="Chapman J."/>
            <person name="Fahey B."/>
            <person name="Gauthier M.E."/>
            <person name="Mitros T."/>
            <person name="Richards G.S."/>
            <person name="Conaco C."/>
            <person name="Dacre M."/>
            <person name="Hellsten U."/>
            <person name="Larroux C."/>
            <person name="Putnam N.H."/>
            <person name="Stanke M."/>
            <person name="Adamska M."/>
            <person name="Darling A."/>
            <person name="Degnan S.M."/>
            <person name="Oakley T.H."/>
            <person name="Plachetzki D.C."/>
            <person name="Zhai Y."/>
            <person name="Adamski M."/>
            <person name="Calcino A."/>
            <person name="Cummins S.F."/>
            <person name="Goodstein D.M."/>
            <person name="Harris C."/>
            <person name="Jackson D.J."/>
            <person name="Leys S.P."/>
            <person name="Shu S."/>
            <person name="Woodcroft B.J."/>
            <person name="Vervoort M."/>
            <person name="Kosik K.S."/>
            <person name="Manning G."/>
            <person name="Degnan B.M."/>
            <person name="Rokhsar D.S."/>
        </authorList>
    </citation>
    <scope>NUCLEOTIDE SEQUENCE [LARGE SCALE GENOMIC DNA]</scope>
</reference>
<dbReference type="InParanoid" id="A0A1X7VIT2"/>
<evidence type="ECO:0000259" key="3">
    <source>
        <dbReference type="Pfam" id="PF10421"/>
    </source>
</evidence>
<dbReference type="Pfam" id="PF10421">
    <property type="entry name" value="OAS1_C"/>
    <property type="match status" value="1"/>
</dbReference>
<proteinExistence type="inferred from homology"/>
<comment type="similarity">
    <text evidence="1">Belongs to the 2-5A synthase family.</text>
</comment>
<dbReference type="Pfam" id="PF01909">
    <property type="entry name" value="NTP_transf_2"/>
    <property type="match status" value="1"/>
</dbReference>
<evidence type="ECO:0000256" key="1">
    <source>
        <dbReference type="ARBA" id="ARBA00009526"/>
    </source>
</evidence>
<sequence length="337" mass="38568">MANPMPHVGTLSRGQVAQKVRLSIIAVRAVCSLLKQHFRTDSGIAVSEIVEGGSLGYGTYVPMKFDIDLVIYSTSLTADKLRDRDKRKKFLSDLQECVKVHLKGNYIADKMTENSVQFKYQFSPDNTIDVDVLISPMWGSPVELSQYVSKNCPTEFFHLSAGAAKWQKKFMSHQTLRVKEYIKRAKYWSLTVNWEAIGGRKPTSYMMSLLVIKAAEPFEIHMKGRLRQNFKKQLAKDITKNVKTLVKKFETIDILFDSDYPFPNALLPSPPRVVDPANICNNLYETGFGKLRRDEDSEKYWKKFAENIDTLDLSVAFEHRGFYSDVPAFGKSYQPKY</sequence>
<dbReference type="InterPro" id="IPR018952">
    <property type="entry name" value="2-5-oligoAdlate_synth_1_dom2/C"/>
</dbReference>
<evidence type="ECO:0000313" key="4">
    <source>
        <dbReference type="EnsemblMetazoa" id="Aqu2.1.39952_001"/>
    </source>
</evidence>
<evidence type="ECO:0000259" key="2">
    <source>
        <dbReference type="Pfam" id="PF01909"/>
    </source>
</evidence>
<dbReference type="InterPro" id="IPR002934">
    <property type="entry name" value="Polymerase_NTP_transf_dom"/>
</dbReference>
<dbReference type="InterPro" id="IPR043519">
    <property type="entry name" value="NT_sf"/>
</dbReference>
<keyword evidence="5" id="KW-1185">Reference proteome</keyword>
<protein>
    <recommendedName>
        <fullName evidence="6">2'-5'-oligoadenylate synthetase 1 domain-containing protein</fullName>
    </recommendedName>
</protein>
<evidence type="ECO:0008006" key="6">
    <source>
        <dbReference type="Google" id="ProtNLM"/>
    </source>
</evidence>
<evidence type="ECO:0000313" key="5">
    <source>
        <dbReference type="Proteomes" id="UP000007879"/>
    </source>
</evidence>
<organism evidence="4">
    <name type="scientific">Amphimedon queenslandica</name>
    <name type="common">Sponge</name>
    <dbReference type="NCBI Taxonomy" id="400682"/>
    <lineage>
        <taxon>Eukaryota</taxon>
        <taxon>Metazoa</taxon>
        <taxon>Porifera</taxon>
        <taxon>Demospongiae</taxon>
        <taxon>Heteroscleromorpha</taxon>
        <taxon>Haplosclerida</taxon>
        <taxon>Niphatidae</taxon>
        <taxon>Amphimedon</taxon>
    </lineage>
</organism>
<feature type="domain" description="Polymerase nucleotidyl transferase" evidence="2">
    <location>
        <begin position="34"/>
        <end position="102"/>
    </location>
</feature>
<dbReference type="OrthoDB" id="9978031at2759"/>
<gene>
    <name evidence="4" type="primary">105316703</name>
</gene>
<dbReference type="Gene3D" id="1.10.1410.20">
    <property type="entry name" value="2'-5'-oligoadenylate synthetase 1, domain 2"/>
    <property type="match status" value="1"/>
</dbReference>
<dbReference type="GO" id="GO:0001730">
    <property type="term" value="F:2'-5'-oligoadenylate synthetase activity"/>
    <property type="evidence" value="ECO:0007669"/>
    <property type="project" value="TreeGrafter"/>
</dbReference>
<dbReference type="Gene3D" id="3.30.460.10">
    <property type="entry name" value="Beta Polymerase, domain 2"/>
    <property type="match status" value="1"/>
</dbReference>
<dbReference type="GO" id="GO:0003725">
    <property type="term" value="F:double-stranded RNA binding"/>
    <property type="evidence" value="ECO:0007669"/>
    <property type="project" value="TreeGrafter"/>
</dbReference>
<dbReference type="GO" id="GO:0005654">
    <property type="term" value="C:nucleoplasm"/>
    <property type="evidence" value="ECO:0007669"/>
    <property type="project" value="TreeGrafter"/>
</dbReference>
<dbReference type="PANTHER" id="PTHR11258">
    <property type="entry name" value="2-5 OLIGOADENYLATE SYNTHETASE"/>
    <property type="match status" value="1"/>
</dbReference>
<name>A0A1X7VIT2_AMPQE</name>
<dbReference type="AlphaFoldDB" id="A0A1X7VIT2"/>
<feature type="domain" description="2'-5'-oligoadenylate synthetase 1" evidence="3">
    <location>
        <begin position="160"/>
        <end position="264"/>
    </location>
</feature>
<reference evidence="4" key="2">
    <citation type="submission" date="2017-05" db="UniProtKB">
        <authorList>
            <consortium name="EnsemblMetazoa"/>
        </authorList>
    </citation>
    <scope>IDENTIFICATION</scope>
</reference>
<dbReference type="SUPFAM" id="SSF81631">
    <property type="entry name" value="PAP/OAS1 substrate-binding domain"/>
    <property type="match status" value="1"/>
</dbReference>
<accession>A0A1X7VIT2</accession>